<evidence type="ECO:0000313" key="2">
    <source>
        <dbReference type="EMBL" id="AET33325.1"/>
    </source>
</evidence>
<accession>G7VHW5</accession>
<dbReference type="eggNOG" id="arCOG01500">
    <property type="taxonomic scope" value="Archaea"/>
</dbReference>
<dbReference type="PROSITE" id="PS51379">
    <property type="entry name" value="4FE4S_FER_2"/>
    <property type="match status" value="1"/>
</dbReference>
<dbReference type="Proteomes" id="UP000005867">
    <property type="component" value="Chromosome"/>
</dbReference>
<dbReference type="SUPFAM" id="SSF54862">
    <property type="entry name" value="4Fe-4S ferredoxins"/>
    <property type="match status" value="1"/>
</dbReference>
<dbReference type="RefSeq" id="WP_014289150.1">
    <property type="nucleotide sequence ID" value="NC_016645.1"/>
</dbReference>
<dbReference type="STRING" id="1104324.P186_1923"/>
<dbReference type="Gene3D" id="3.30.70.20">
    <property type="match status" value="1"/>
</dbReference>
<dbReference type="BioCyc" id="PSP1104324:GJSN-1881-MONOMER"/>
<evidence type="ECO:0000259" key="1">
    <source>
        <dbReference type="PROSITE" id="PS51379"/>
    </source>
</evidence>
<dbReference type="InterPro" id="IPR017896">
    <property type="entry name" value="4Fe4S_Fe-S-bd"/>
</dbReference>
<feature type="domain" description="4Fe-4S ferredoxin-type" evidence="1">
    <location>
        <begin position="83"/>
        <end position="112"/>
    </location>
</feature>
<dbReference type="GeneID" id="11596416"/>
<dbReference type="EMBL" id="CP003098">
    <property type="protein sequence ID" value="AET33325.1"/>
    <property type="molecule type" value="Genomic_DNA"/>
</dbReference>
<dbReference type="OrthoDB" id="23478at2157"/>
<proteinExistence type="predicted"/>
<evidence type="ECO:0000313" key="3">
    <source>
        <dbReference type="Proteomes" id="UP000005867"/>
    </source>
</evidence>
<reference evidence="2 3" key="1">
    <citation type="journal article" date="2012" name="J. Bacteriol.">
        <title>Complete genome sequence of strain 1860, a crenarchaeon of the genus pyrobaculum able to grow with various electron acceptors.</title>
        <authorList>
            <person name="Mardanov A.V."/>
            <person name="Gumerov V.M."/>
            <person name="Slobodkina G.B."/>
            <person name="Beletsky A.V."/>
            <person name="Bonch-Osmolovskaya E.A."/>
            <person name="Ravin N.V."/>
            <person name="Skryabin K.G."/>
        </authorList>
    </citation>
    <scope>NUCLEOTIDE SEQUENCE [LARGE SCALE GENOMIC DNA]</scope>
    <source>
        <strain evidence="2 3">1860</strain>
    </source>
</reference>
<dbReference type="KEGG" id="pyr:P186_1923"/>
<sequence>MKRLELVGGYVAGPRVVKREGVWLVRGVPEKRELLLWALRELRDGEVARGHYVGKRIRTDLCEYHETCAALCPTGALQSDGKGTIYFRTDICVRCKNCLVSCLLGAVENAEVDMADVLEGKVHVLASFRLKRCVECGALFPEKNGEARCPSCRRLSQELRQIFGEYRDVTHI</sequence>
<organism evidence="2 3">
    <name type="scientific">Pyrobaculum ferrireducens</name>
    <dbReference type="NCBI Taxonomy" id="1104324"/>
    <lineage>
        <taxon>Archaea</taxon>
        <taxon>Thermoproteota</taxon>
        <taxon>Thermoprotei</taxon>
        <taxon>Thermoproteales</taxon>
        <taxon>Thermoproteaceae</taxon>
        <taxon>Pyrobaculum</taxon>
    </lineage>
</organism>
<protein>
    <submittedName>
        <fullName evidence="2">Ferredoxin-like protein</fullName>
    </submittedName>
</protein>
<dbReference type="HOGENOM" id="CLU_1551884_0_0_2"/>
<name>G7VHW5_9CREN</name>
<dbReference type="AlphaFoldDB" id="G7VHW5"/>
<keyword evidence="3" id="KW-1185">Reference proteome</keyword>
<gene>
    <name evidence="2" type="ORF">P186_1923</name>
</gene>